<evidence type="ECO:0000256" key="1">
    <source>
        <dbReference type="ARBA" id="ARBA00022723"/>
    </source>
</evidence>
<dbReference type="PROSITE" id="PS01229">
    <property type="entry name" value="COF_2"/>
    <property type="match status" value="1"/>
</dbReference>
<evidence type="ECO:0000313" key="3">
    <source>
        <dbReference type="EMBL" id="WFN54663.1"/>
    </source>
</evidence>
<dbReference type="Pfam" id="PF08282">
    <property type="entry name" value="Hydrolase_3"/>
    <property type="match status" value="1"/>
</dbReference>
<organism evidence="3 4">
    <name type="scientific">Dickeya lacustris</name>
    <dbReference type="NCBI Taxonomy" id="2259638"/>
    <lineage>
        <taxon>Bacteria</taxon>
        <taxon>Pseudomonadati</taxon>
        <taxon>Pseudomonadota</taxon>
        <taxon>Gammaproteobacteria</taxon>
        <taxon>Enterobacterales</taxon>
        <taxon>Pectobacteriaceae</taxon>
        <taxon>Dickeya</taxon>
    </lineage>
</organism>
<protein>
    <submittedName>
        <fullName evidence="3">Cof-type HAD-IIB family hydrolase</fullName>
    </submittedName>
</protein>
<evidence type="ECO:0000256" key="2">
    <source>
        <dbReference type="ARBA" id="ARBA00022801"/>
    </source>
</evidence>
<dbReference type="EMBL" id="CP114280">
    <property type="protein sequence ID" value="WFN54663.1"/>
    <property type="molecule type" value="Genomic_DNA"/>
</dbReference>
<dbReference type="GO" id="GO:0016787">
    <property type="term" value="F:hydrolase activity"/>
    <property type="evidence" value="ECO:0007669"/>
    <property type="project" value="UniProtKB-KW"/>
</dbReference>
<dbReference type="SUPFAM" id="SSF56784">
    <property type="entry name" value="HAD-like"/>
    <property type="match status" value="1"/>
</dbReference>
<accession>A0ABY8G402</accession>
<sequence>MRYQALALDLDGTTLTSQHTINPSVKAAIERIKEQACVILVTGRHHTAAHPYHHELGLTTPIICCNGTYVYDYRAQRILAENAIPHDDAKRFMALAREHRLNLVMYLTDRMVYAAHSPIRYMEALCDWAARFPDAIRPHIMKVESLDAALAESRHVWKFVVEGEVAEVRAFAELPWVKAQFSGEQSWSNRIDFARHGNNKGARLNDYLQQQHIDPAQLIAIGDNHNDLSMLRLAGLGVAMANAEEVIRRQADCVTEHSNDGRGILDILQHHFPV</sequence>
<dbReference type="PANTHER" id="PTHR10000:SF58">
    <property type="entry name" value="PYRIDOXAL PHOSPHATE PHOSPHATASE YBHA"/>
    <property type="match status" value="1"/>
</dbReference>
<keyword evidence="4" id="KW-1185">Reference proteome</keyword>
<dbReference type="Gene3D" id="3.40.50.1000">
    <property type="entry name" value="HAD superfamily/HAD-like"/>
    <property type="match status" value="1"/>
</dbReference>
<dbReference type="InterPro" id="IPR000150">
    <property type="entry name" value="Cof"/>
</dbReference>
<gene>
    <name evidence="3" type="ORF">O1Q98_13425</name>
</gene>
<dbReference type="Gene3D" id="3.30.1240.10">
    <property type="match status" value="1"/>
</dbReference>
<dbReference type="InterPro" id="IPR036412">
    <property type="entry name" value="HAD-like_sf"/>
</dbReference>
<dbReference type="RefSeq" id="WP_125260875.1">
    <property type="nucleotide sequence ID" value="NZ_CP114280.1"/>
</dbReference>
<dbReference type="InterPro" id="IPR006379">
    <property type="entry name" value="HAD-SF_hydro_IIB"/>
</dbReference>
<dbReference type="Proteomes" id="UP001219630">
    <property type="component" value="Chromosome"/>
</dbReference>
<dbReference type="CDD" id="cd07516">
    <property type="entry name" value="HAD_Pase"/>
    <property type="match status" value="1"/>
</dbReference>
<keyword evidence="2 3" id="KW-0378">Hydrolase</keyword>
<reference evidence="3 4" key="1">
    <citation type="submission" date="2022-12" db="EMBL/GenBank/DDBJ databases">
        <title>Complete genome sequencing of Dickeya lacustris type strain LMG30899.</title>
        <authorList>
            <person name="Dobhal S."/>
            <person name="Arizala D."/>
            <person name="Arif M."/>
        </authorList>
    </citation>
    <scope>NUCLEOTIDE SEQUENCE [LARGE SCALE GENOMIC DNA]</scope>
    <source>
        <strain evidence="3 4">LMG30899</strain>
    </source>
</reference>
<evidence type="ECO:0000313" key="4">
    <source>
        <dbReference type="Proteomes" id="UP001219630"/>
    </source>
</evidence>
<proteinExistence type="predicted"/>
<dbReference type="InterPro" id="IPR023214">
    <property type="entry name" value="HAD_sf"/>
</dbReference>
<name>A0ABY8G402_9GAMM</name>
<dbReference type="PANTHER" id="PTHR10000">
    <property type="entry name" value="PHOSPHOSERINE PHOSPHATASE"/>
    <property type="match status" value="1"/>
</dbReference>
<dbReference type="NCBIfam" id="TIGR01484">
    <property type="entry name" value="HAD-SF-IIB"/>
    <property type="match status" value="1"/>
</dbReference>
<keyword evidence="1" id="KW-0479">Metal-binding</keyword>
<dbReference type="NCBIfam" id="TIGR00099">
    <property type="entry name" value="Cof-subfamily"/>
    <property type="match status" value="1"/>
</dbReference>